<evidence type="ECO:0000313" key="2">
    <source>
        <dbReference type="Proteomes" id="UP001152747"/>
    </source>
</evidence>
<dbReference type="AlphaFoldDB" id="A0A9P1ILN4"/>
<dbReference type="Proteomes" id="UP001152747">
    <property type="component" value="Unassembled WGS sequence"/>
</dbReference>
<dbReference type="InterPro" id="IPR038479">
    <property type="entry name" value="Transthyretin-like_sf"/>
</dbReference>
<evidence type="ECO:0000313" key="1">
    <source>
        <dbReference type="EMBL" id="CAI5447346.1"/>
    </source>
</evidence>
<reference evidence="1" key="1">
    <citation type="submission" date="2022-11" db="EMBL/GenBank/DDBJ databases">
        <authorList>
            <person name="Kikuchi T."/>
        </authorList>
    </citation>
    <scope>NUCLEOTIDE SEQUENCE</scope>
    <source>
        <strain evidence="1">PS1010</strain>
    </source>
</reference>
<dbReference type="EMBL" id="CANHGI010000004">
    <property type="protein sequence ID" value="CAI5447346.1"/>
    <property type="molecule type" value="Genomic_DNA"/>
</dbReference>
<dbReference type="Gene3D" id="2.60.40.3330">
    <property type="match status" value="1"/>
</dbReference>
<proteinExistence type="predicted"/>
<accession>A0A9P1ILN4</accession>
<organism evidence="1 2">
    <name type="scientific">Caenorhabditis angaria</name>
    <dbReference type="NCBI Taxonomy" id="860376"/>
    <lineage>
        <taxon>Eukaryota</taxon>
        <taxon>Metazoa</taxon>
        <taxon>Ecdysozoa</taxon>
        <taxon>Nematoda</taxon>
        <taxon>Chromadorea</taxon>
        <taxon>Rhabditida</taxon>
        <taxon>Rhabditina</taxon>
        <taxon>Rhabditomorpha</taxon>
        <taxon>Rhabditoidea</taxon>
        <taxon>Rhabditidae</taxon>
        <taxon>Peloderinae</taxon>
        <taxon>Caenorhabditis</taxon>
    </lineage>
</organism>
<gene>
    <name evidence="1" type="ORF">CAMP_LOCUS9983</name>
</gene>
<keyword evidence="2" id="KW-1185">Reference proteome</keyword>
<sequence>MLWILFLFPTVVSDSVTVEGNLHCNAVYTHGHVNLVGKGIFGREVSVTDQKPDSSGTFKISLTNLSQIWRDEVKLEVVHDCDAPAGFVRKTVFQVPKMYVKNVYEMGKIYLHQSRFNDYLMTLEGFKNQNEVWTLL</sequence>
<comment type="caution">
    <text evidence="1">The sequence shown here is derived from an EMBL/GenBank/DDBJ whole genome shotgun (WGS) entry which is preliminary data.</text>
</comment>
<name>A0A9P1ILN4_9PELO</name>
<protein>
    <submittedName>
        <fullName evidence="1">Uncharacterized protein</fullName>
    </submittedName>
</protein>